<dbReference type="OrthoDB" id="8059781at2759"/>
<name>A0A166CPF2_9AGAM</name>
<reference evidence="1" key="1">
    <citation type="journal article" date="2016" name="Mol. Biol. Evol.">
        <title>Comparative Genomics of Early-Diverging Mushroom-Forming Fungi Provides Insights into the Origins of Lignocellulose Decay Capabilities.</title>
        <authorList>
            <person name="Nagy L.G."/>
            <person name="Riley R."/>
            <person name="Tritt A."/>
            <person name="Adam C."/>
            <person name="Daum C."/>
            <person name="Floudas D."/>
            <person name="Sun H."/>
            <person name="Yadav J.S."/>
            <person name="Pangilinan J."/>
            <person name="Larsson K.H."/>
            <person name="Matsuura K."/>
            <person name="Barry K."/>
            <person name="Labutti K."/>
            <person name="Kuo R."/>
            <person name="Ohm R.A."/>
            <person name="Bhattacharya S.S."/>
            <person name="Shirouzu T."/>
            <person name="Yoshinaga Y."/>
            <person name="Martin F.M."/>
            <person name="Grigoriev I.V."/>
            <person name="Hibbett D.S."/>
        </authorList>
    </citation>
    <scope>NUCLEOTIDE SEQUENCE [LARGE SCALE GENOMIC DNA]</scope>
    <source>
        <strain evidence="1">CBS 109695</strain>
    </source>
</reference>
<feature type="non-terminal residue" evidence="1">
    <location>
        <position position="112"/>
    </location>
</feature>
<dbReference type="AlphaFoldDB" id="A0A166CPF2"/>
<sequence length="112" mass="12195">MLHCNQTHKAYKYRMAARRLSQGKRGVPGRLAAQLFSGVVVPKMLYAAEIWCSPIEASTPGATRKGSVGFAKKMAPIQRMAAIFVTGAMKSTSTVALDAHADFLPFELLVNR</sequence>
<proteinExistence type="predicted"/>
<accession>A0A166CPF2</accession>
<gene>
    <name evidence="1" type="ORF">FIBSPDRAFT_752700</name>
</gene>
<organism evidence="1">
    <name type="scientific">Athelia psychrophila</name>
    <dbReference type="NCBI Taxonomy" id="1759441"/>
    <lineage>
        <taxon>Eukaryota</taxon>
        <taxon>Fungi</taxon>
        <taxon>Dikarya</taxon>
        <taxon>Basidiomycota</taxon>
        <taxon>Agaricomycotina</taxon>
        <taxon>Agaricomycetes</taxon>
        <taxon>Agaricomycetidae</taxon>
        <taxon>Atheliales</taxon>
        <taxon>Atheliaceae</taxon>
        <taxon>Athelia</taxon>
    </lineage>
</organism>
<dbReference type="EMBL" id="KV417626">
    <property type="protein sequence ID" value="KZP13869.1"/>
    <property type="molecule type" value="Genomic_DNA"/>
</dbReference>
<protein>
    <submittedName>
        <fullName evidence="1">Uncharacterized protein</fullName>
    </submittedName>
</protein>
<evidence type="ECO:0000313" key="1">
    <source>
        <dbReference type="EMBL" id="KZP13869.1"/>
    </source>
</evidence>